<dbReference type="Gene3D" id="3.30.9.30">
    <property type="match status" value="1"/>
</dbReference>
<evidence type="ECO:0000256" key="1">
    <source>
        <dbReference type="ARBA" id="ARBA00023002"/>
    </source>
</evidence>
<proteinExistence type="predicted"/>
<keyword evidence="1" id="KW-0560">Oxidoreductase</keyword>
<evidence type="ECO:0000313" key="4">
    <source>
        <dbReference type="EMBL" id="GIH15347.1"/>
    </source>
</evidence>
<gene>
    <name evidence="4" type="ORF">Raf01_35190</name>
</gene>
<keyword evidence="2" id="KW-0503">Monooxygenase</keyword>
<evidence type="ECO:0000313" key="5">
    <source>
        <dbReference type="Proteomes" id="UP000642748"/>
    </source>
</evidence>
<dbReference type="GO" id="GO:0071949">
    <property type="term" value="F:FAD binding"/>
    <property type="evidence" value="ECO:0007669"/>
    <property type="project" value="InterPro"/>
</dbReference>
<dbReference type="PANTHER" id="PTHR13789:SF268">
    <property type="entry name" value="5-METHYLPHENAZINE-1-CARBOXYLATE 1-MONOOXYGENASE"/>
    <property type="match status" value="1"/>
</dbReference>
<dbReference type="InterPro" id="IPR036188">
    <property type="entry name" value="FAD/NAD-bd_sf"/>
</dbReference>
<reference evidence="4" key="1">
    <citation type="submission" date="2021-01" db="EMBL/GenBank/DDBJ databases">
        <title>Whole genome shotgun sequence of Rugosimonospora africana NBRC 104875.</title>
        <authorList>
            <person name="Komaki H."/>
            <person name="Tamura T."/>
        </authorList>
    </citation>
    <scope>NUCLEOTIDE SEQUENCE</scope>
    <source>
        <strain evidence="4">NBRC 104875</strain>
    </source>
</reference>
<dbReference type="SUPFAM" id="SSF51905">
    <property type="entry name" value="FAD/NAD(P)-binding domain"/>
    <property type="match status" value="1"/>
</dbReference>
<accession>A0A8J3QSB7</accession>
<dbReference type="PANTHER" id="PTHR13789">
    <property type="entry name" value="MONOOXYGENASE"/>
    <property type="match status" value="1"/>
</dbReference>
<protein>
    <submittedName>
        <fullName evidence="4">Flavin-dependent oxidoreductase</fullName>
    </submittedName>
</protein>
<keyword evidence="5" id="KW-1185">Reference proteome</keyword>
<evidence type="ECO:0000256" key="2">
    <source>
        <dbReference type="ARBA" id="ARBA00023033"/>
    </source>
</evidence>
<dbReference type="PRINTS" id="PR00420">
    <property type="entry name" value="RNGMNOXGNASE"/>
</dbReference>
<dbReference type="Proteomes" id="UP000642748">
    <property type="component" value="Unassembled WGS sequence"/>
</dbReference>
<dbReference type="Gene3D" id="3.50.50.60">
    <property type="entry name" value="FAD/NAD(P)-binding domain"/>
    <property type="match status" value="1"/>
</dbReference>
<dbReference type="EMBL" id="BONZ01000033">
    <property type="protein sequence ID" value="GIH15347.1"/>
    <property type="molecule type" value="Genomic_DNA"/>
</dbReference>
<dbReference type="GO" id="GO:0004497">
    <property type="term" value="F:monooxygenase activity"/>
    <property type="evidence" value="ECO:0007669"/>
    <property type="project" value="UniProtKB-KW"/>
</dbReference>
<dbReference type="InterPro" id="IPR002938">
    <property type="entry name" value="FAD-bd"/>
</dbReference>
<dbReference type="Pfam" id="PF01494">
    <property type="entry name" value="FAD_binding_3"/>
    <property type="match status" value="1"/>
</dbReference>
<dbReference type="NCBIfam" id="NF005720">
    <property type="entry name" value="PRK07538.1"/>
    <property type="match status" value="1"/>
</dbReference>
<organism evidence="4 5">
    <name type="scientific">Rugosimonospora africana</name>
    <dbReference type="NCBI Taxonomy" id="556532"/>
    <lineage>
        <taxon>Bacteria</taxon>
        <taxon>Bacillati</taxon>
        <taxon>Actinomycetota</taxon>
        <taxon>Actinomycetes</taxon>
        <taxon>Micromonosporales</taxon>
        <taxon>Micromonosporaceae</taxon>
        <taxon>Rugosimonospora</taxon>
    </lineage>
</organism>
<dbReference type="RefSeq" id="WP_203918984.1">
    <property type="nucleotide sequence ID" value="NZ_BONZ01000033.1"/>
</dbReference>
<sequence length="421" mass="45923">MTPQRTGSPSVLILGAGIGGLTTALQLHRVGLRAQVLETVERFAPVGVGINILPHASQQLGELGLAPALSRVAVLTRESVFFNRFGQLAYREPAGLDAGYADPQYSIHRADLHQILLDAVVDRLGEDAVLTGHRVVRVDQDDRRATATARRPDGSTVTVAADVVVAADGIRSVARAQLYPNEGPPRYSGVMMWRGVSVWPRILTGASMVRAGWLAHGKMVIYPIRDDVDGRGSQLVNWVAEVETPQRTGRDWIQHGELADFLPYYADWHFDWCDVPALLSSTATVLEYPMVDQDPLPRWSHGRLTLLGDAAHPMVPRGSNGAGQAILDARAVADCLAAQPGDPVAALRAYDDVRRPATTNVVLTNRANPPDAILREVYERTGDRPFESLDQVVTQDELRRISENYKRIAGFSHAALRPASP</sequence>
<comment type="caution">
    <text evidence="4">The sequence shown here is derived from an EMBL/GenBank/DDBJ whole genome shotgun (WGS) entry which is preliminary data.</text>
</comment>
<dbReference type="SUPFAM" id="SSF54373">
    <property type="entry name" value="FAD-linked reductases, C-terminal domain"/>
    <property type="match status" value="1"/>
</dbReference>
<name>A0A8J3QSB7_9ACTN</name>
<feature type="domain" description="FAD-binding" evidence="3">
    <location>
        <begin position="10"/>
        <end position="362"/>
    </location>
</feature>
<dbReference type="AlphaFoldDB" id="A0A8J3QSB7"/>
<dbReference type="InterPro" id="IPR050493">
    <property type="entry name" value="FAD-dep_Monooxygenase_BioMet"/>
</dbReference>
<evidence type="ECO:0000259" key="3">
    <source>
        <dbReference type="Pfam" id="PF01494"/>
    </source>
</evidence>